<evidence type="ECO:0008006" key="9">
    <source>
        <dbReference type="Google" id="ProtNLM"/>
    </source>
</evidence>
<dbReference type="PRINTS" id="PR01849">
    <property type="entry name" value="UBIQUITINACT"/>
</dbReference>
<feature type="domain" description="Ubiquitin-activating enzyme SCCH" evidence="6">
    <location>
        <begin position="745"/>
        <end position="996"/>
    </location>
</feature>
<sequence length="1255" mass="140210">MAKRPLSSTATSTAPSKRIKMNTTLPWGDNLAAHKTGTAIDQEAERIDRQKAAFGHDTIARLKDLNVLIVGVGGVGVETAKNLILSNVGGVMLWDGRVCMEKDRGSNFYVTREHVGKVSLAQASLTELRSLNPFCRVDVLDCDKVEGEVLKDDVLGSGKPFSAVVVTMMLPKKELFQLNETARKNGIAFIMAVTNGVTSSIFSDFGPHHEITDATGEPTQTLAVSNLEVLDEKPKLLDVAGVKEGEKVVIVTVAQTEHGLEDGDVVVLEDMRGDMEGLNGKSVTVKRVALASPTEAKVDTRGVAFKTALQLPTESVIKNFERQYEFYKTAFDENAENANKKFPVRTITIFNRLALVLDDDNGKDLLSGSSIDAFRQYQSGGLLNQVRPPIVKSYSSLEETLVGTAVPQMLRGDDWEAGKGVEVHLSIAAVLDFHEKHGDWPKLHDKNDATKLVEYAKTISESRKSIDRACWSQSINYGFPSGEERDLDEKRIERYARLFTTELTGFCAFLGGAAAQEVIKKSGKFTPIEQWVHHDEEVLVADECSSNVGPLFGSRYDNQIAIMGKDFQARAANQRVFLVGCGALGCEYLKGLALMGVGTGKDGKIWVTDMDRIEVSNLSRQFLFRQNDVGHPKSVRGAMVVNKWNSQINIEALEKKVGTDSEDYFNDSFWESLNICWNALDNVQARQYTDARCLFYSKPLLESGTLGTKCNHEVILPFRTSSYNDGKESDDNEAQIAMCTLRSFPYLPNHCIEFAKQAYFADYFEFGPEVYESFRKDPMSFFEQLDTMEPAEQSRSLRMIKAFIDLQNDSSGEIDFKGCVRIAFQRMMKDFRTSILDLCHSADEMEKSSGTPFWTGTKRRPRAIDWNEQIPLLMEYLYSTSNLYAMVWMVDVVRDLNEFQAIVDEMKLEQPVWEPSGEKVDLSEGDNEDSAGGGSEDDEKLKGELYKIDATKLRPAQPQEFEKDDDLNYHIDFLTTATNLRAWNYDIKASPRHTVKVTAGRIIPALATTTAMVCGLVDIEYCKLILGLESQGSDKFLNSNINLAAGSGNFTTFNPDPPVPITTGLEAPHPESFTSWDKMEISAVRNEMSVEQLVQYIEKSFGVTVDRVFLHGDTSDTAIFNSLDKKKLEWDISFDDEGKVSVSDGVFTQWPQVRMAVQMLGRLPPTSGQRAIFKSQVEKVKVSLDQTKESFLARFTGNVSSAYREVYRPSDEGEQQYYFDAVFKGRDYVTLGVDCHTDTKDDITLPCVKYIFTHN</sequence>
<accession>A0ABD3P4S2</accession>
<feature type="domain" description="THIF-type NAD/FAD binding fold" evidence="5">
    <location>
        <begin position="48"/>
        <end position="521"/>
    </location>
</feature>
<evidence type="ECO:0000256" key="1">
    <source>
        <dbReference type="ARBA" id="ARBA00004906"/>
    </source>
</evidence>
<dbReference type="InterPro" id="IPR019572">
    <property type="entry name" value="UBA_E1_SCCH"/>
</dbReference>
<feature type="region of interest" description="Disordered" evidence="4">
    <location>
        <begin position="913"/>
        <end position="939"/>
    </location>
</feature>
<protein>
    <recommendedName>
        <fullName evidence="9">Ubiquitin-activating enzyme E1 C-terminal domain-containing protein</fullName>
    </recommendedName>
</protein>
<evidence type="ECO:0000259" key="6">
    <source>
        <dbReference type="Pfam" id="PF10585"/>
    </source>
</evidence>
<evidence type="ECO:0000313" key="7">
    <source>
        <dbReference type="EMBL" id="KAL3782519.1"/>
    </source>
</evidence>
<keyword evidence="8" id="KW-1185">Reference proteome</keyword>
<dbReference type="SUPFAM" id="SSF69572">
    <property type="entry name" value="Activating enzymes of the ubiquitin-like proteins"/>
    <property type="match status" value="3"/>
</dbReference>
<comment type="similarity">
    <text evidence="2">Belongs to the ubiquitin-activating E1 family.</text>
</comment>
<evidence type="ECO:0000256" key="2">
    <source>
        <dbReference type="ARBA" id="ARBA00005673"/>
    </source>
</evidence>
<organism evidence="7 8">
    <name type="scientific">Cyclotella atomus</name>
    <dbReference type="NCBI Taxonomy" id="382360"/>
    <lineage>
        <taxon>Eukaryota</taxon>
        <taxon>Sar</taxon>
        <taxon>Stramenopiles</taxon>
        <taxon>Ochrophyta</taxon>
        <taxon>Bacillariophyta</taxon>
        <taxon>Coscinodiscophyceae</taxon>
        <taxon>Thalassiosirophycidae</taxon>
        <taxon>Stephanodiscales</taxon>
        <taxon>Stephanodiscaceae</taxon>
        <taxon>Cyclotella</taxon>
    </lineage>
</organism>
<dbReference type="GO" id="GO:0016874">
    <property type="term" value="F:ligase activity"/>
    <property type="evidence" value="ECO:0007669"/>
    <property type="project" value="UniProtKB-KW"/>
</dbReference>
<proteinExistence type="inferred from homology"/>
<dbReference type="InterPro" id="IPR000594">
    <property type="entry name" value="ThiF_NAD_FAD-bd"/>
</dbReference>
<evidence type="ECO:0000313" key="8">
    <source>
        <dbReference type="Proteomes" id="UP001530400"/>
    </source>
</evidence>
<evidence type="ECO:0000256" key="3">
    <source>
        <dbReference type="ARBA" id="ARBA00022598"/>
    </source>
</evidence>
<dbReference type="EMBL" id="JALLPJ020000803">
    <property type="protein sequence ID" value="KAL3782519.1"/>
    <property type="molecule type" value="Genomic_DNA"/>
</dbReference>
<comment type="pathway">
    <text evidence="1">Protein modification; protein ubiquitination.</text>
</comment>
<name>A0ABD3P4S2_9STRA</name>
<keyword evidence="3" id="KW-0436">Ligase</keyword>
<dbReference type="InterPro" id="IPR035985">
    <property type="entry name" value="Ubiquitin-activating_enz"/>
</dbReference>
<dbReference type="Gene3D" id="3.40.50.720">
    <property type="entry name" value="NAD(P)-binding Rossmann-like Domain"/>
    <property type="match status" value="2"/>
</dbReference>
<dbReference type="InterPro" id="IPR042063">
    <property type="entry name" value="Ubi_acti_E1_SCCH"/>
</dbReference>
<feature type="domain" description="THIF-type NAD/FAD binding fold" evidence="5">
    <location>
        <begin position="556"/>
        <end position="1054"/>
    </location>
</feature>
<dbReference type="PANTHER" id="PTHR10953:SF4">
    <property type="entry name" value="UBIQUITIN-ACTIVATING ENZYME E1 C-TERMINAL DOMAIN-CONTAINING PROTEIN"/>
    <property type="match status" value="1"/>
</dbReference>
<dbReference type="Gene3D" id="1.10.10.2660">
    <property type="entry name" value="Ubiquitin-activating enzyme E1, SCCH domain"/>
    <property type="match status" value="1"/>
</dbReference>
<dbReference type="InterPro" id="IPR000011">
    <property type="entry name" value="UBQ/SUMO-activ_enz_E1-like"/>
</dbReference>
<dbReference type="Gene3D" id="3.40.50.12550">
    <property type="entry name" value="Ubiquitin-activating enzyme E1, inactive adenylation domain, subdomain 2"/>
    <property type="match status" value="1"/>
</dbReference>
<dbReference type="Pfam" id="PF10585">
    <property type="entry name" value="UBA_E1_SCCH"/>
    <property type="match status" value="1"/>
</dbReference>
<evidence type="ECO:0000256" key="4">
    <source>
        <dbReference type="SAM" id="MobiDB-lite"/>
    </source>
</evidence>
<reference evidence="7 8" key="1">
    <citation type="submission" date="2024-10" db="EMBL/GenBank/DDBJ databases">
        <title>Updated reference genomes for cyclostephanoid diatoms.</title>
        <authorList>
            <person name="Roberts W.R."/>
            <person name="Alverson A.J."/>
        </authorList>
    </citation>
    <scope>NUCLEOTIDE SEQUENCE [LARGE SCALE GENOMIC DNA]</scope>
    <source>
        <strain evidence="7 8">AJA010-31</strain>
    </source>
</reference>
<evidence type="ECO:0000259" key="5">
    <source>
        <dbReference type="Pfam" id="PF00899"/>
    </source>
</evidence>
<dbReference type="Proteomes" id="UP001530400">
    <property type="component" value="Unassembled WGS sequence"/>
</dbReference>
<dbReference type="InterPro" id="IPR045886">
    <property type="entry name" value="ThiF/MoeB/HesA"/>
</dbReference>
<dbReference type="Pfam" id="PF00899">
    <property type="entry name" value="ThiF"/>
    <property type="match status" value="2"/>
</dbReference>
<gene>
    <name evidence="7" type="ORF">ACHAWO_005294</name>
</gene>
<comment type="caution">
    <text evidence="7">The sequence shown here is derived from an EMBL/GenBank/DDBJ whole genome shotgun (WGS) entry which is preliminary data.</text>
</comment>
<dbReference type="AlphaFoldDB" id="A0ABD3P4S2"/>
<dbReference type="PANTHER" id="PTHR10953">
    <property type="entry name" value="UBIQUITIN-ACTIVATING ENZYME E1"/>
    <property type="match status" value="1"/>
</dbReference>